<feature type="region of interest" description="Disordered" evidence="8">
    <location>
        <begin position="1066"/>
        <end position="1090"/>
    </location>
</feature>
<feature type="compositionally biased region" description="Polar residues" evidence="8">
    <location>
        <begin position="222"/>
        <end position="231"/>
    </location>
</feature>
<evidence type="ECO:0000256" key="3">
    <source>
        <dbReference type="ARBA" id="ARBA00022701"/>
    </source>
</evidence>
<protein>
    <recommendedName>
        <fullName evidence="9">CAP-Gly domain-containing protein</fullName>
    </recommendedName>
</protein>
<dbReference type="Pfam" id="PF16641">
    <property type="entry name" value="CLIP1_ZNF"/>
    <property type="match status" value="2"/>
</dbReference>
<dbReference type="EMBL" id="JAWJWE010000037">
    <property type="protein sequence ID" value="KAK6625059.1"/>
    <property type="molecule type" value="Genomic_DNA"/>
</dbReference>
<dbReference type="PROSITE" id="PS50245">
    <property type="entry name" value="CAP_GLY_2"/>
    <property type="match status" value="2"/>
</dbReference>
<comment type="subcellular location">
    <subcellularLocation>
        <location evidence="1">Cytoplasm</location>
        <location evidence="1">Cytoskeleton</location>
    </subcellularLocation>
</comment>
<proteinExistence type="predicted"/>
<gene>
    <name evidence="10" type="ORF">RUM43_005350</name>
</gene>
<dbReference type="SMART" id="SM01052">
    <property type="entry name" value="CAP_GLY"/>
    <property type="match status" value="2"/>
</dbReference>
<dbReference type="InterPro" id="IPR036859">
    <property type="entry name" value="CAP-Gly_dom_sf"/>
</dbReference>
<reference evidence="10 11" key="1">
    <citation type="submission" date="2023-10" db="EMBL/GenBank/DDBJ databases">
        <title>Genomes of two closely related lineages of the louse Polyplax serrata with different host specificities.</title>
        <authorList>
            <person name="Martinu J."/>
            <person name="Tarabai H."/>
            <person name="Stefka J."/>
            <person name="Hypsa V."/>
        </authorList>
    </citation>
    <scope>NUCLEOTIDE SEQUENCE [LARGE SCALE GENOMIC DNA]</scope>
    <source>
        <strain evidence="10">HR10_N</strain>
    </source>
</reference>
<organism evidence="10 11">
    <name type="scientific">Polyplax serrata</name>
    <name type="common">Common mouse louse</name>
    <dbReference type="NCBI Taxonomy" id="468196"/>
    <lineage>
        <taxon>Eukaryota</taxon>
        <taxon>Metazoa</taxon>
        <taxon>Ecdysozoa</taxon>
        <taxon>Arthropoda</taxon>
        <taxon>Hexapoda</taxon>
        <taxon>Insecta</taxon>
        <taxon>Pterygota</taxon>
        <taxon>Neoptera</taxon>
        <taxon>Paraneoptera</taxon>
        <taxon>Psocodea</taxon>
        <taxon>Troctomorpha</taxon>
        <taxon>Phthiraptera</taxon>
        <taxon>Anoplura</taxon>
        <taxon>Polyplacidae</taxon>
        <taxon>Polyplax</taxon>
    </lineage>
</organism>
<dbReference type="Pfam" id="PF01302">
    <property type="entry name" value="CAP_GLY"/>
    <property type="match status" value="2"/>
</dbReference>
<feature type="region of interest" description="Disordered" evidence="8">
    <location>
        <begin position="43"/>
        <end position="62"/>
    </location>
</feature>
<keyword evidence="4" id="KW-0677">Repeat</keyword>
<dbReference type="GO" id="GO:0031122">
    <property type="term" value="P:cytoplasmic microtubule organization"/>
    <property type="evidence" value="ECO:0007669"/>
    <property type="project" value="TreeGrafter"/>
</dbReference>
<dbReference type="PANTHER" id="PTHR18916">
    <property type="entry name" value="DYNACTIN 1-RELATED MICROTUBULE-BINDING"/>
    <property type="match status" value="1"/>
</dbReference>
<keyword evidence="2" id="KW-0963">Cytoplasm</keyword>
<dbReference type="SUPFAM" id="SSF74924">
    <property type="entry name" value="Cap-Gly domain"/>
    <property type="match status" value="2"/>
</dbReference>
<dbReference type="GO" id="GO:0051010">
    <property type="term" value="F:microtubule plus-end binding"/>
    <property type="evidence" value="ECO:0007669"/>
    <property type="project" value="TreeGrafter"/>
</dbReference>
<feature type="compositionally biased region" description="Pro residues" evidence="8">
    <location>
        <begin position="1631"/>
        <end position="1646"/>
    </location>
</feature>
<feature type="domain" description="CAP-Gly" evidence="9">
    <location>
        <begin position="284"/>
        <end position="326"/>
    </location>
</feature>
<keyword evidence="3" id="KW-0493">Microtubule</keyword>
<feature type="coiled-coil region" evidence="7">
    <location>
        <begin position="397"/>
        <end position="445"/>
    </location>
</feature>
<sequence length="1668" mass="190899">MATSFSISKISDDLARKRLTDVDEADESRSPHLAGDKWTYERKMSSGSVLSDSSRMSSPDDLKKYRSSEASISADSFNDYWKLDDIDGHRSPDANIVLTENTDQFIIGDRVWVGGIKPGQIAYIGETQFAPGEWAGIVLDDPIGKNDGTVANIRYFQCEPKKGIFSRYGTLIAAVEATGDDKRSKDLVSSFRLTRLTKRPLCEGGAGEPAATKSVPVDPKKSNGTTYTSVPKKSLVLTPTSSVKNSVSKPLSSESGAPTNLALGDRVIIKSSQGSKAGILRYMGTTDFAAGEWCGVELDDPLGKNDGSVSGTRYFECRPKFGLFAPLHKVSKSPANKRFFQPCMVHPGRTASSLRRQGSKESLVSMSSTASTTASVRSTARKIAVKTPTTTTLQDTLKKKEFQIEQLLKQRDLERAEVTRAAGQADEAERQLACLKKEFEKHRAESEARVSDLDALVCLLKSEKKAIVSQLDDERKKFDDLQFRFEEETIDKADIRSTVAQYEEKLNMLQKTLSDERKRAEMLEHDSNKLFEAEEQMVIIKDELDTTKEELQAQKTIRSSLEQEQISLEAHLTSARAEIESLKIENQSLKATVAADESNLKEELAGRVQKLEETKKELETAKRQVEQLSRDVETKDQILNEKEKELHAQYLTKMQELAEKHKAEMNNLNESMNNNWQSKLKVLEIQLEEEINVNKALKEKLNQVNILLTKTNTEKELEESKQKENAGKLEEELRQLSTELQKKDLILREETVKLETAVREKETLQEELTQMKNLLSAASDSRDKQVTAMNEIIDKQKEELGNLKSQIDVKTKECDLLKNSEVHTREEYELKLQQINNILKEKNSELEKANSSTEKIKEEFTSKAKETNELLLIQEEFKTKIKHLEDTEMEKKTELERLSRELETSRNSLEARENELKNEQTNSKNLAEKLFALEENYRKVSEEKDQMELQTGDTLRKLQSAEEKLNQLNAQKVKLETDISSFINSSNDSSAQLIRLNEDLRAKEKEMDSLREEISTKSRHFEHVEQELKQMVERQEATLRATKEEREKEKHFFSEEMEKLKGKVEASATALQQTESEWKKKAENSANEAENQIKNLQEKIRSSEKLNLEDRNKHDNEVKELTNLQNQLQKKLEIAQAEATEMRTTLEKKIQELNLERVNLLETVEKTTAEFLTNEKKLGEKAKRDAELLESESEKLRNELKETSEKLKTTMEELGKEKEEKNKLNEEKVKLEKANADMCELLRQSEEKNAELVKNVSSTDSENKVLKESINQLREEKCHLEEDAMEKMTKMTELNSQLQSMENSKKSGDAQMELKTKTLEEEITRLQQSLQKTEADRVAENSDKTKRIEDLEKIIQTFKDESSQMISGKQKDIETANAAVIQMKAELDEKKRDGEKKQQEIDSLMKDQQSLKQDVESEKKKCQDYERRCEALETEKMNLMEKYKEQTKLLAHSSELANKLAEVRKKLAEVEKREQDAANSSKSARETLENMLERTNDLLNQREKEMKALTKEVETMRQEKLELEKQKQTIEKVQIKAQAENSNDQLEERDFEKGQVDFLNSVIVDMQKKNDALKARIEILEMGYSPEDVEEFNLHNINARSVAPRLFCDICDRFDLHDTEDCPTQASQEEQPPPKSSKTKVPPPERPYCEICEVFGHDTADCDDGETF</sequence>
<dbReference type="GO" id="GO:0035371">
    <property type="term" value="C:microtubule plus-end"/>
    <property type="evidence" value="ECO:0007669"/>
    <property type="project" value="TreeGrafter"/>
</dbReference>
<evidence type="ECO:0000313" key="10">
    <source>
        <dbReference type="EMBL" id="KAK6625059.1"/>
    </source>
</evidence>
<feature type="region of interest" description="Disordered" evidence="8">
    <location>
        <begin position="1181"/>
        <end position="1200"/>
    </location>
</feature>
<keyword evidence="5 7" id="KW-0175">Coiled coil</keyword>
<evidence type="ECO:0000259" key="9">
    <source>
        <dbReference type="PROSITE" id="PS50245"/>
    </source>
</evidence>
<feature type="region of interest" description="Disordered" evidence="8">
    <location>
        <begin position="898"/>
        <end position="921"/>
    </location>
</feature>
<evidence type="ECO:0000256" key="1">
    <source>
        <dbReference type="ARBA" id="ARBA00004245"/>
    </source>
</evidence>
<evidence type="ECO:0000256" key="5">
    <source>
        <dbReference type="ARBA" id="ARBA00023054"/>
    </source>
</evidence>
<evidence type="ECO:0000256" key="4">
    <source>
        <dbReference type="ARBA" id="ARBA00022737"/>
    </source>
</evidence>
<feature type="compositionally biased region" description="Polar residues" evidence="8">
    <location>
        <begin position="45"/>
        <end position="57"/>
    </location>
</feature>
<evidence type="ECO:0000256" key="6">
    <source>
        <dbReference type="ARBA" id="ARBA00023212"/>
    </source>
</evidence>
<dbReference type="Gene3D" id="1.20.5.1700">
    <property type="match status" value="1"/>
</dbReference>
<evidence type="ECO:0000256" key="8">
    <source>
        <dbReference type="SAM" id="MobiDB-lite"/>
    </source>
</evidence>
<dbReference type="Proteomes" id="UP001372834">
    <property type="component" value="Unassembled WGS sequence"/>
</dbReference>
<feature type="compositionally biased region" description="Basic and acidic residues" evidence="8">
    <location>
        <begin position="898"/>
        <end position="918"/>
    </location>
</feature>
<dbReference type="InterPro" id="IPR032108">
    <property type="entry name" value="CLIP1_ZNF"/>
</dbReference>
<keyword evidence="6" id="KW-0206">Cytoskeleton</keyword>
<accession>A0AAN8S8L8</accession>
<dbReference type="PANTHER" id="PTHR18916:SF82">
    <property type="entry name" value="CAP-GLY DOMAIN-CONTAINING PROTEIN"/>
    <property type="match status" value="1"/>
</dbReference>
<name>A0AAN8S8L8_POLSC</name>
<feature type="region of interest" description="Disordered" evidence="8">
    <location>
        <begin position="1622"/>
        <end position="1646"/>
    </location>
</feature>
<feature type="domain" description="CAP-Gly" evidence="9">
    <location>
        <begin position="125"/>
        <end position="167"/>
    </location>
</feature>
<feature type="region of interest" description="Disordered" evidence="8">
    <location>
        <begin position="1389"/>
        <end position="1415"/>
    </location>
</feature>
<feature type="region of interest" description="Disordered" evidence="8">
    <location>
        <begin position="202"/>
        <end position="231"/>
    </location>
</feature>
<feature type="compositionally biased region" description="Basic and acidic residues" evidence="8">
    <location>
        <begin position="1389"/>
        <end position="1405"/>
    </location>
</feature>
<dbReference type="Gene3D" id="2.30.30.190">
    <property type="entry name" value="CAP Gly-rich-like domain"/>
    <property type="match status" value="2"/>
</dbReference>
<evidence type="ECO:0000256" key="2">
    <source>
        <dbReference type="ARBA" id="ARBA00022490"/>
    </source>
</evidence>
<evidence type="ECO:0000256" key="7">
    <source>
        <dbReference type="SAM" id="Coils"/>
    </source>
</evidence>
<dbReference type="InterPro" id="IPR000938">
    <property type="entry name" value="CAP-Gly_domain"/>
</dbReference>
<dbReference type="PROSITE" id="PS00845">
    <property type="entry name" value="CAP_GLY_1"/>
    <property type="match status" value="1"/>
</dbReference>
<comment type="caution">
    <text evidence="10">The sequence shown here is derived from an EMBL/GenBank/DDBJ whole genome shotgun (WGS) entry which is preliminary data.</text>
</comment>
<dbReference type="GO" id="GO:0005938">
    <property type="term" value="C:cell cortex"/>
    <property type="evidence" value="ECO:0007669"/>
    <property type="project" value="TreeGrafter"/>
</dbReference>
<dbReference type="SUPFAM" id="SSF90257">
    <property type="entry name" value="Myosin rod fragments"/>
    <property type="match status" value="1"/>
</dbReference>
<dbReference type="GO" id="GO:0005634">
    <property type="term" value="C:nucleus"/>
    <property type="evidence" value="ECO:0007669"/>
    <property type="project" value="TreeGrafter"/>
</dbReference>
<evidence type="ECO:0000313" key="11">
    <source>
        <dbReference type="Proteomes" id="UP001372834"/>
    </source>
</evidence>